<evidence type="ECO:0000259" key="12">
    <source>
        <dbReference type="SMART" id="SM00382"/>
    </source>
</evidence>
<dbReference type="GO" id="GO:0051959">
    <property type="term" value="F:dynein light intermediate chain binding"/>
    <property type="evidence" value="ECO:0007669"/>
    <property type="project" value="InterPro"/>
</dbReference>
<dbReference type="Gene3D" id="3.40.50.300">
    <property type="entry name" value="P-loop containing nucleotide triphosphate hydrolases"/>
    <property type="match status" value="5"/>
</dbReference>
<dbReference type="GO" id="GO:0005874">
    <property type="term" value="C:microtubule"/>
    <property type="evidence" value="ECO:0007669"/>
    <property type="project" value="UniProtKB-KW"/>
</dbReference>
<dbReference type="FunFam" id="1.10.8.720:FF:000003">
    <property type="entry name" value="Cytoplasmic dynein heavy chain 2"/>
    <property type="match status" value="1"/>
</dbReference>
<keyword evidence="4" id="KW-0493">Microtubule</keyword>
<dbReference type="GO" id="GO:0008569">
    <property type="term" value="F:minus-end-directed microtubule motor activity"/>
    <property type="evidence" value="ECO:0007669"/>
    <property type="project" value="InterPro"/>
</dbReference>
<evidence type="ECO:0000256" key="4">
    <source>
        <dbReference type="ARBA" id="ARBA00022701"/>
    </source>
</evidence>
<keyword evidence="5" id="KW-0547">Nucleotide-binding</keyword>
<dbReference type="InterPro" id="IPR013602">
    <property type="entry name" value="Dynein_heavy_linker"/>
</dbReference>
<dbReference type="InterPro" id="IPR042219">
    <property type="entry name" value="AAA_lid_11_sf"/>
</dbReference>
<keyword evidence="10" id="KW-0206">Cytoskeleton</keyword>
<dbReference type="Gene3D" id="6.10.140.1060">
    <property type="match status" value="1"/>
</dbReference>
<dbReference type="InterPro" id="IPR042222">
    <property type="entry name" value="Dynein_2_N"/>
</dbReference>
<dbReference type="Pfam" id="PF12775">
    <property type="entry name" value="AAA_7"/>
    <property type="match status" value="1"/>
</dbReference>
<dbReference type="Pfam" id="PF12780">
    <property type="entry name" value="AAA_8"/>
    <property type="match status" value="1"/>
</dbReference>
<dbReference type="Gene3D" id="1.10.8.1220">
    <property type="match status" value="1"/>
</dbReference>
<evidence type="ECO:0000256" key="9">
    <source>
        <dbReference type="ARBA" id="ARBA00023175"/>
    </source>
</evidence>
<dbReference type="InterPro" id="IPR003593">
    <property type="entry name" value="AAA+_ATPase"/>
</dbReference>
<dbReference type="InterPro" id="IPR043157">
    <property type="entry name" value="Dynein_AAA1S"/>
</dbReference>
<dbReference type="EMBL" id="WIXP02000001">
    <property type="protein sequence ID" value="KAF6217078.1"/>
    <property type="molecule type" value="Genomic_DNA"/>
</dbReference>
<dbReference type="GO" id="GO:0030286">
    <property type="term" value="C:dynein complex"/>
    <property type="evidence" value="ECO:0007669"/>
    <property type="project" value="UniProtKB-KW"/>
</dbReference>
<organism evidence="13 14">
    <name type="scientific">Apolygus lucorum</name>
    <name type="common">Small green plant bug</name>
    <name type="synonym">Lygocoris lucorum</name>
    <dbReference type="NCBI Taxonomy" id="248454"/>
    <lineage>
        <taxon>Eukaryota</taxon>
        <taxon>Metazoa</taxon>
        <taxon>Ecdysozoa</taxon>
        <taxon>Arthropoda</taxon>
        <taxon>Hexapoda</taxon>
        <taxon>Insecta</taxon>
        <taxon>Pterygota</taxon>
        <taxon>Neoptera</taxon>
        <taxon>Paraneoptera</taxon>
        <taxon>Hemiptera</taxon>
        <taxon>Heteroptera</taxon>
        <taxon>Panheteroptera</taxon>
        <taxon>Cimicomorpha</taxon>
        <taxon>Miridae</taxon>
        <taxon>Mirini</taxon>
        <taxon>Apolygus</taxon>
    </lineage>
</organism>
<feature type="domain" description="AAA+ ATPase" evidence="12">
    <location>
        <begin position="2573"/>
        <end position="2801"/>
    </location>
</feature>
<dbReference type="PANTHER" id="PTHR45703:SF22">
    <property type="entry name" value="DYNEIN CYTOPLASMIC 2 HEAVY CHAIN 1"/>
    <property type="match status" value="1"/>
</dbReference>
<dbReference type="Gene3D" id="3.10.490.20">
    <property type="match status" value="1"/>
</dbReference>
<evidence type="ECO:0000256" key="2">
    <source>
        <dbReference type="ARBA" id="ARBA00008887"/>
    </source>
</evidence>
<comment type="caution">
    <text evidence="13">The sequence shown here is derived from an EMBL/GenBank/DDBJ whole genome shotgun (WGS) entry which is preliminary data.</text>
</comment>
<evidence type="ECO:0000313" key="13">
    <source>
        <dbReference type="EMBL" id="KAF6217078.1"/>
    </source>
</evidence>
<feature type="coiled-coil region" evidence="11">
    <location>
        <begin position="3023"/>
        <end position="3099"/>
    </location>
</feature>
<comment type="subcellular location">
    <subcellularLocation>
        <location evidence="1">Cytoplasm</location>
        <location evidence="1">Cytoskeleton</location>
    </subcellularLocation>
</comment>
<dbReference type="GO" id="GO:0005524">
    <property type="term" value="F:ATP binding"/>
    <property type="evidence" value="ECO:0007669"/>
    <property type="project" value="UniProtKB-KW"/>
</dbReference>
<proteinExistence type="inferred from homology"/>
<dbReference type="Pfam" id="PF03028">
    <property type="entry name" value="Dynein_heavy"/>
    <property type="match status" value="1"/>
</dbReference>
<dbReference type="Pfam" id="PF08385">
    <property type="entry name" value="DHC_N1"/>
    <property type="match status" value="1"/>
</dbReference>
<dbReference type="Gene3D" id="1.20.1270.280">
    <property type="match status" value="1"/>
</dbReference>
<dbReference type="InterPro" id="IPR041658">
    <property type="entry name" value="AAA_lid_11"/>
</dbReference>
<dbReference type="InterPro" id="IPR026983">
    <property type="entry name" value="DHC"/>
</dbReference>
<evidence type="ECO:0000256" key="10">
    <source>
        <dbReference type="ARBA" id="ARBA00023212"/>
    </source>
</evidence>
<keyword evidence="9" id="KW-0505">Motor protein</keyword>
<feature type="domain" description="AAA+ ATPase" evidence="12">
    <location>
        <begin position="2232"/>
        <end position="2378"/>
    </location>
</feature>
<dbReference type="FunFam" id="3.20.180.20:FF:000002">
    <property type="entry name" value="Cytoplasmic dynein heavy chain 1"/>
    <property type="match status" value="1"/>
</dbReference>
<name>A0A8S9YA63_APOLU</name>
<dbReference type="InterPro" id="IPR035706">
    <property type="entry name" value="AAA_9"/>
</dbReference>
<keyword evidence="3" id="KW-0963">Cytoplasm</keyword>
<dbReference type="OrthoDB" id="447173at2759"/>
<comment type="similarity">
    <text evidence="2">Belongs to the dynein heavy chain family.</text>
</comment>
<feature type="domain" description="AAA+ ATPase" evidence="12">
    <location>
        <begin position="1645"/>
        <end position="1791"/>
    </location>
</feature>
<evidence type="ECO:0000313" key="14">
    <source>
        <dbReference type="Proteomes" id="UP000466442"/>
    </source>
</evidence>
<evidence type="ECO:0000256" key="6">
    <source>
        <dbReference type="ARBA" id="ARBA00022840"/>
    </source>
</evidence>
<dbReference type="InterPro" id="IPR004273">
    <property type="entry name" value="Dynein_heavy_D6_P-loop"/>
</dbReference>
<dbReference type="Gene3D" id="1.20.140.100">
    <property type="entry name" value="Dynein heavy chain, N-terminal domain 2"/>
    <property type="match status" value="1"/>
</dbReference>
<dbReference type="Pfam" id="PF18199">
    <property type="entry name" value="Dynein_C"/>
    <property type="match status" value="1"/>
</dbReference>
<dbReference type="Pfam" id="PF18198">
    <property type="entry name" value="AAA_lid_11"/>
    <property type="match status" value="1"/>
</dbReference>
<reference evidence="13" key="1">
    <citation type="journal article" date="2021" name="Mol. Ecol. Resour.">
        <title>Apolygus lucorum genome provides insights into omnivorousness and mesophyll feeding.</title>
        <authorList>
            <person name="Liu Y."/>
            <person name="Liu H."/>
            <person name="Wang H."/>
            <person name="Huang T."/>
            <person name="Liu B."/>
            <person name="Yang B."/>
            <person name="Yin L."/>
            <person name="Li B."/>
            <person name="Zhang Y."/>
            <person name="Zhang S."/>
            <person name="Jiang F."/>
            <person name="Zhang X."/>
            <person name="Ren Y."/>
            <person name="Wang B."/>
            <person name="Wang S."/>
            <person name="Lu Y."/>
            <person name="Wu K."/>
            <person name="Fan W."/>
            <person name="Wang G."/>
        </authorList>
    </citation>
    <scope>NUCLEOTIDE SEQUENCE</scope>
    <source>
        <strain evidence="13">12Hb</strain>
    </source>
</reference>
<evidence type="ECO:0000256" key="11">
    <source>
        <dbReference type="SAM" id="Coils"/>
    </source>
</evidence>
<dbReference type="Pfam" id="PF12781">
    <property type="entry name" value="AAA_9"/>
    <property type="match status" value="1"/>
</dbReference>
<dbReference type="PANTHER" id="PTHR45703">
    <property type="entry name" value="DYNEIN HEAVY CHAIN"/>
    <property type="match status" value="1"/>
</dbReference>
<dbReference type="InterPro" id="IPR042228">
    <property type="entry name" value="Dynein_linker_3"/>
</dbReference>
<dbReference type="InterPro" id="IPR035699">
    <property type="entry name" value="AAA_6"/>
</dbReference>
<dbReference type="SUPFAM" id="SSF52540">
    <property type="entry name" value="P-loop containing nucleoside triphosphate hydrolases"/>
    <property type="match status" value="4"/>
</dbReference>
<dbReference type="Proteomes" id="UP000466442">
    <property type="component" value="Linkage Group LG1"/>
</dbReference>
<dbReference type="InterPro" id="IPR013594">
    <property type="entry name" value="Dynein_heavy_tail"/>
</dbReference>
<dbReference type="InterPro" id="IPR041228">
    <property type="entry name" value="Dynein_C"/>
</dbReference>
<keyword evidence="7" id="KW-0243">Dynein</keyword>
<dbReference type="SMART" id="SM00382">
    <property type="entry name" value="AAA"/>
    <property type="match status" value="3"/>
</dbReference>
<protein>
    <recommendedName>
        <fullName evidence="12">AAA+ ATPase domain-containing protein</fullName>
    </recommendedName>
</protein>
<evidence type="ECO:0000256" key="7">
    <source>
        <dbReference type="ARBA" id="ARBA00023017"/>
    </source>
</evidence>
<dbReference type="Pfam" id="PF12774">
    <property type="entry name" value="AAA_6"/>
    <property type="match status" value="1"/>
</dbReference>
<dbReference type="Gene3D" id="1.20.920.20">
    <property type="match status" value="1"/>
</dbReference>
<dbReference type="Pfam" id="PF12777">
    <property type="entry name" value="MT"/>
    <property type="match status" value="1"/>
</dbReference>
<gene>
    <name evidence="13" type="ORF">GE061_001431</name>
</gene>
<dbReference type="FunFam" id="3.40.50.300:FF:000071">
    <property type="entry name" value="Cytoplasmic dynein heavy chain 1"/>
    <property type="match status" value="1"/>
</dbReference>
<dbReference type="InterPro" id="IPR024743">
    <property type="entry name" value="Dynein_HC_stalk"/>
</dbReference>
<evidence type="ECO:0000256" key="3">
    <source>
        <dbReference type="ARBA" id="ARBA00022490"/>
    </source>
</evidence>
<evidence type="ECO:0000256" key="5">
    <source>
        <dbReference type="ARBA" id="ARBA00022741"/>
    </source>
</evidence>
<dbReference type="InterPro" id="IPR027417">
    <property type="entry name" value="P-loop_NTPase"/>
</dbReference>
<dbReference type="GO" id="GO:0045505">
    <property type="term" value="F:dynein intermediate chain binding"/>
    <property type="evidence" value="ECO:0007669"/>
    <property type="project" value="InterPro"/>
</dbReference>
<dbReference type="Gene3D" id="1.10.8.710">
    <property type="match status" value="1"/>
</dbReference>
<dbReference type="FunFam" id="1.20.920.20:FF:000002">
    <property type="entry name" value="Cytoplasmic dynein 1 heavy chain"/>
    <property type="match status" value="1"/>
</dbReference>
<dbReference type="Pfam" id="PF08393">
    <property type="entry name" value="DHC_N2"/>
    <property type="match status" value="1"/>
</dbReference>
<sequence>MDERKEFIISTAGRYFCISQENFDVETYSNDVVLNGFLDSSKMKPMYVILDDSKLFFKEFQTSNKGNQSPDLVSRLLIFFKTKPDPISSENYMDTILVLSVNQSFLQSFYHALQDIFTPAILQSNVSEVRPSLANLFEKLEEEMRSTLFSTPRASEEINSIDDELLYWKTVEESAHKKLNADVRKYLLNSMQYLSTQVMSFVSLSGSDVDDTLENIMNILDDVWKHDFKYPLNKMAKLLTIIGNELVRSLQINLRGTEDWFDPLTNIENKLRDGITLCEKWNHITKKLTFLYWPNYANNPWTENEYIPFYSNGFMDRLKEVLKLRMIFTQLQIALVDYNKDMDYSRLLKPFEEVNYLLYNYYTEPRWKSAVQIFYEVLAVIEPDIVDVIRLKFQAYGSNLTALIMELSRFDLLLQLPTVLNSLSAERQNFLEQIQYNVTAIYPSALVEGAETIVSKLEVSQLVFPIAEARINLNKLEIFSKFAKDALFDMRGYDELIADITELRNKLKELVERQFKSWTDKMLIALKANEFRFATTDPVVYFQSEKLLQVNFSDKLFDLINDTRKLTAYGYTVDQRVVDAASKAKQFMEQAKLLFQVASFHNTMSERIITSQSPMMLNSARELARLVQTEHSVTWENSREVNDYIKRMQAAVENLANENNRLVNYHSIVMRKVETLALAPVSDFIKQNDVWLRTLSEIRSVVEEVEEKFTDTMAWRRHIDLQICKVLDVKYKWYLNTIEEHLPEMQIMLVYKNQKVEYSPSLCVVKREYFKKIKDSIDKLLEIKGIGDEKLYSTIKDKNNHKFAAVTSCIDVLFTQLQEYSTTWGSWLSISRVDVESFFKSYKSIKSEDWNRNFRASKFFGQQIAKIPSSQMVGPFYVSLVPLKMSIEWMNRSSWNTLREMLKLSILEDVDCINLFVSQVRAITDNQAQKAEEFISFRVEHKNLEKELESVMVTAANLDNKNTLLRSWAREVVPSVTDSSAALAQAKSKLKNYDALLQQQIDVFRVKVHAQAKQLVTSIQLFFLKWNEEKPSDSLLQSAFTFQELKSVMAPIRERKAQWEELKAEMEKTKSDFYALDIDPPDFGEYNESTVILEDVLQQMSILEDFHDGLDKLGQEEWILISSRAYQVTTSYLEEWKLRLKPMHPSRLANRITEDIMRIEEFLPHLEFLRGEVLTDKHWADILQMLNIEKSKDKLIYNDFLARMESIKAHSDALKAVNAQAASEIGIIQALSELDAWEVEAKFSTYEHTNFKGETVQLIKDVKGISNKIGDYQCLLQSIKASSSLTTFADRVTIWENRLNNLDQSIQDVIQVQRKWAYLEPIFGNWNLEGIKFERINKEWSNILVQLSESNFRVAALSRMTNIFNVLQNLLQSLSQCQRALQNFLEGKRLQFPRFYFLNDDDLLEILGQSDKAHVIQSHLKKIFVGIHSVEIDNHGRGDVITAVYSAQGESVVLNKEVRITPKAEEWLTELSEEVKSTLKTLVVSCMTKPDPDRFPSQVLCLSERINFTRFCEEAITTNGLPQYRSALETQHAAYSKQLLELNGNKVEKHGVLHLKLKDLLFDTIYHLGIVKTLIKTDVKHKDDWNWQKVLRFYCDSDGSVSVKMVDAQFEYTYEYQGNISKLVHTSLTDKCYLTLTQAARLGFGGNPYGPAGTGKTESVKALGALLGRQVLVFNCDEGLDADSLMRIMIGIIKSGAWGCFDEFNRLDETTLSLISLQISIIQHALRKKSPSVTLAGREVSLDNNSGIFITLNPAGKGYGGRQKLPENLKQLFRPVLMSKPDDREITQVILHCEGFTKAEEIGQRIVTLFGQARSLLSHQQHYDFGLRAIKTVVGSCGSSLRKFLSSNQSASANDEFQLAVNAVRLNTRCKLTHSDAIRFDELIKDIFPNVEFISSGRDDILSALQDAYNKLNLVYDEKQSSKCIELLEQMEQRMGVVIVGPQSSGKTTLILLLKCALETIGVKVRHDWFNPKSMPRNQLLGQIDVDTRQWSDGLLTNIAQSVYNESSDVQCWVHSDGDIDPEWVESLNSVLDDNHLLTLPSGWRIQFGDNVHFIFETHNLQFASPATISRMGIILMSDVDLDYHTCIQQYLQYQSPDSLALSTIETTLPVVMNELQAAGCFDKNPKSIPGILHSTLPFLGRIVSKTQLTVKLVQIIGPMVPEDQREMLIRKIFQIVMNDDGMFTNYNLLRYNDSDDSIAYYSDQYVQTEDSLTLSPSMNALTDLLHEYVREDRTFILIAPAGSGKSVITNHIFREIPSIQVVSIDCSAYLQPHHIIQRLNQECMSVTRNSRRTIIPRHAERVVVHFSDLDGVHEDRYGTRVLIEFLKQAIERKGFYDELFEWIGLENITFVFSVRYIEGLPARFIDLLNIIHMKPITISEQKEIITMWGKSKFNEVDCRLIYEALSKLIENIHTKSTSEKGNHLVKYMFTLREYDRFIDNLARHNLSDKSSMVEAYICEARRVLKDQIDDLGARSAFELHLDDSIRSTFGLEYAGLLYEDFYYIMDDQKSPSQSHMDQSNVVQGFVKYNEDDWKTEVRQACVQLGNFFTENILLVPDFLELVAKIEFILRQPGGSILFPSKPGSGKKTALQIVSQRLNASIYMLKLNAGYGVSNFQNDLKMVIQMAGIAGESVILILEDFQIIDPEFLNMISCLISHGEVFGLYSAEEFEALSSQLKSTMESEGFEGTTISYFRKRVHRNVHLVLMYEYDNVGFLELFRSNPSLPKLCYTIYSNEFSSDTMFTIPEEILKKDKSHADSSSSLEKIAGFLATMHGETKRLIPRTTPLSFFYAIRTYLKLFSEKRTELLDRQQRLQVGVTKISEAQSLVDQLKFEANEQKVLLDERQAKGRLVLDQISDTMTRANFRKNEMEKLKGDAMTKNTTLVARKAEIDKELESITPLVEAAQSAVGNIKPEALTEIRSLRVPPKIIRDILEAVLSLMGILDTSWSSMKAFLAGRGIRDEIRFFDARQITDENRSSVLKLLHANKDSFDIKNARRASVAAAPLAAWVQANVKYSIVLEKIRPLNEELADLERNLNEASEQIVELETALASVDDTVAELKDQLSSSTREAAEIEVRLAGAQKTISAAEGLVSKLNDEYLVWNKQLTELSKSTETLSMNCAISAGFVTYLPNADINTRANVVESWEASLDSAGLLSVNKFLMTERDVLHWQSEGLPGDEYSLQNTAILLNTMMPLLLLDPASTAAKFLVNHFQDAKVESISIKSTKFVNSLELAVKFGKVLVVLDADEIHPMLIPILRQEFVYQGPRRMVYVGNKIVDYDVNFRIFLTTRSLNMKQRASIPGFISIVNYSPTVEGLTQQLLSSTLRLEKPDLEKRRLELLHEEEQLKNKLFYLQEKVLKELADSQGDILQNQELLESLKKTKESSDAIKKSLDEAVQIKEAMAKECTVYESFALLGTRIFFACASLSNINNMYHLSVGKYISLFEKSLKHQKQTIQMSEKSQNLIVFIYHYICRSLFKDDRLTFALQLIHAVYAETINPGEWEFFIGKTPLNESFDSSQLEELPSWITKELQTADEILHMKVHCPNLYNSLKLEDGNEWMRFVKQANPRLPEHCALTPFQYILVLKALRPDMLHNELTNYSLQKLGLTSLSPDVLKLNTLLEESDASVPILIITSPGTDPSEELRSLALVKDIKNMKEMALGPGLEGTTISTLREASEQGSWVLLKNLHLVIHWLPVLENEIRQLGPHSHESFRLWMTTESQHNFSEVLLSASLKISYEAPPGMKNNLLRTYHEWETQQTLDTSYEGARAMFILSWFHALIQERRSYIPQGWTSFYEFNDVDLSVATSILKKIISKGKNGQIEWQFIRGLYEFAVYGGRVNNVFDLRVLSSYLDSFFSHEIFKKNGRPLVANVYLPESGSIEEHFKVINLLPNENDPEYFGLPPNVEVIRHRVVIRKLYEQFKELDKSNILQEVVIEDMKKSVDDLWSLWTLIKERLNMKKLKTVNSQGSSSILTFLGLEIEFASKLIEDVNSSFSTVHQTLNQGAFPKKGILNFALAIYQQQVPEEWSNIWFGPTNPAAWLESVATKAIAVLSLHDSMKEESLSVVEMSHVFHGADFFVALKQDAARARSLEMNSLTLKCALESAPSAARASMLITGLLVQGALINNGVLEMTQADSLSVSEAPMLTVTWELEEDSSHDFVPIPLYSNESRDEVIAELQVSCKKGDKTKWIKAGTAFYVRA</sequence>
<dbReference type="GO" id="GO:0007018">
    <property type="term" value="P:microtubule-based movement"/>
    <property type="evidence" value="ECO:0007669"/>
    <property type="project" value="InterPro"/>
</dbReference>
<dbReference type="Gene3D" id="1.20.58.1120">
    <property type="match status" value="1"/>
</dbReference>
<dbReference type="Gene3D" id="1.20.920.30">
    <property type="match status" value="1"/>
</dbReference>
<dbReference type="InterPro" id="IPR024317">
    <property type="entry name" value="Dynein_heavy_chain_D4_dom"/>
</dbReference>
<accession>A0A8S9YA63</accession>
<dbReference type="Gene3D" id="3.20.180.20">
    <property type="entry name" value="Dynein heavy chain, N-terminal domain 2"/>
    <property type="match status" value="1"/>
</dbReference>
<keyword evidence="14" id="KW-1185">Reference proteome</keyword>
<keyword evidence="8 11" id="KW-0175">Coiled coil</keyword>
<dbReference type="InterPro" id="IPR043160">
    <property type="entry name" value="Dynein_C_barrel"/>
</dbReference>
<evidence type="ECO:0000256" key="8">
    <source>
        <dbReference type="ARBA" id="ARBA00023054"/>
    </source>
</evidence>
<dbReference type="Gene3D" id="1.10.8.720">
    <property type="entry name" value="Region D6 of dynein motor"/>
    <property type="match status" value="1"/>
</dbReference>
<evidence type="ECO:0000256" key="1">
    <source>
        <dbReference type="ARBA" id="ARBA00004245"/>
    </source>
</evidence>
<keyword evidence="6" id="KW-0067">ATP-binding</keyword>